<protein>
    <submittedName>
        <fullName evidence="6">LysR family transcriptional regulator, glycine cleavage system transcriptional activator</fullName>
    </submittedName>
</protein>
<dbReference type="InterPro" id="IPR036388">
    <property type="entry name" value="WH-like_DNA-bd_sf"/>
</dbReference>
<dbReference type="Gene3D" id="3.40.190.10">
    <property type="entry name" value="Periplasmic binding protein-like II"/>
    <property type="match status" value="2"/>
</dbReference>
<gene>
    <name evidence="6" type="ORF">SAMN05444390_101764</name>
</gene>
<evidence type="ECO:0000313" key="6">
    <source>
        <dbReference type="EMBL" id="SEF87856.1"/>
    </source>
</evidence>
<dbReference type="SUPFAM" id="SSF53850">
    <property type="entry name" value="Periplasmic binding protein-like II"/>
    <property type="match status" value="1"/>
</dbReference>
<evidence type="ECO:0000256" key="1">
    <source>
        <dbReference type="ARBA" id="ARBA00009437"/>
    </source>
</evidence>
<sequence>MDRLPNLKALQAFRFAGEAESFKAAAERLHVTQAAISQQIKTLEEQLGVSLFNRRPREVALTAEGRQLLASISQGFSIIEQGVIQLTGDPTPTQLNISTLPSFASRWLVPRLGSFQNSAPELTVNLTPALHLASFEGDHLDLAIRFGKGHYPGLQSVKLFDEYLIPACHPSLIDNAVSLKQQISKMSLLTDDSPDLAEAWNQFKKISGINFHDDASKLQVNDSTLLVEAVLAAQGLSLLRFSLIYELLHRGQLICPLPVWIKSDFDYYLVAPPSHFKRKKVQDFERWLDSEFAITKTRWTDFTDSFSK</sequence>
<organism evidence="6 7">
    <name type="scientific">Marinobacterium lutimaris</name>
    <dbReference type="NCBI Taxonomy" id="568106"/>
    <lineage>
        <taxon>Bacteria</taxon>
        <taxon>Pseudomonadati</taxon>
        <taxon>Pseudomonadota</taxon>
        <taxon>Gammaproteobacteria</taxon>
        <taxon>Oceanospirillales</taxon>
        <taxon>Oceanospirillaceae</taxon>
        <taxon>Marinobacterium</taxon>
    </lineage>
</organism>
<name>A0A1H5VLF9_9GAMM</name>
<dbReference type="InterPro" id="IPR000847">
    <property type="entry name" value="LysR_HTH_N"/>
</dbReference>
<dbReference type="PROSITE" id="PS50931">
    <property type="entry name" value="HTH_LYSR"/>
    <property type="match status" value="1"/>
</dbReference>
<accession>A0A1H5VLF9</accession>
<reference evidence="6 7" key="1">
    <citation type="submission" date="2016-10" db="EMBL/GenBank/DDBJ databases">
        <authorList>
            <person name="de Groot N.N."/>
        </authorList>
    </citation>
    <scope>NUCLEOTIDE SEQUENCE [LARGE SCALE GENOMIC DNA]</scope>
    <source>
        <strain evidence="6 7">DSM 22012</strain>
    </source>
</reference>
<comment type="similarity">
    <text evidence="1">Belongs to the LysR transcriptional regulatory family.</text>
</comment>
<dbReference type="RefSeq" id="WP_104001726.1">
    <property type="nucleotide sequence ID" value="NZ_FNVQ01000001.1"/>
</dbReference>
<dbReference type="InterPro" id="IPR058163">
    <property type="entry name" value="LysR-type_TF_proteobact-type"/>
</dbReference>
<dbReference type="CDD" id="cd08432">
    <property type="entry name" value="PBP2_GcdR_TrpI_HvrB_AmpR_like"/>
    <property type="match status" value="1"/>
</dbReference>
<evidence type="ECO:0000256" key="3">
    <source>
        <dbReference type="ARBA" id="ARBA00023125"/>
    </source>
</evidence>
<feature type="domain" description="HTH lysR-type" evidence="5">
    <location>
        <begin position="5"/>
        <end position="62"/>
    </location>
</feature>
<dbReference type="EMBL" id="FNVQ01000001">
    <property type="protein sequence ID" value="SEF87856.1"/>
    <property type="molecule type" value="Genomic_DNA"/>
</dbReference>
<dbReference type="Pfam" id="PF00126">
    <property type="entry name" value="HTH_1"/>
    <property type="match status" value="1"/>
</dbReference>
<evidence type="ECO:0000256" key="4">
    <source>
        <dbReference type="ARBA" id="ARBA00023163"/>
    </source>
</evidence>
<evidence type="ECO:0000259" key="5">
    <source>
        <dbReference type="PROSITE" id="PS50931"/>
    </source>
</evidence>
<dbReference type="InterPro" id="IPR005119">
    <property type="entry name" value="LysR_subst-bd"/>
</dbReference>
<dbReference type="PANTHER" id="PTHR30537">
    <property type="entry name" value="HTH-TYPE TRANSCRIPTIONAL REGULATOR"/>
    <property type="match status" value="1"/>
</dbReference>
<dbReference type="FunFam" id="1.10.10.10:FF:000001">
    <property type="entry name" value="LysR family transcriptional regulator"/>
    <property type="match status" value="1"/>
</dbReference>
<dbReference type="InterPro" id="IPR036390">
    <property type="entry name" value="WH_DNA-bd_sf"/>
</dbReference>
<dbReference type="PRINTS" id="PR00039">
    <property type="entry name" value="HTHLYSR"/>
</dbReference>
<dbReference type="AlphaFoldDB" id="A0A1H5VLF9"/>
<dbReference type="GO" id="GO:0003700">
    <property type="term" value="F:DNA-binding transcription factor activity"/>
    <property type="evidence" value="ECO:0007669"/>
    <property type="project" value="InterPro"/>
</dbReference>
<proteinExistence type="inferred from homology"/>
<evidence type="ECO:0000313" key="7">
    <source>
        <dbReference type="Proteomes" id="UP000236745"/>
    </source>
</evidence>
<keyword evidence="7" id="KW-1185">Reference proteome</keyword>
<dbReference type="GO" id="GO:0043565">
    <property type="term" value="F:sequence-specific DNA binding"/>
    <property type="evidence" value="ECO:0007669"/>
    <property type="project" value="TreeGrafter"/>
</dbReference>
<keyword evidence="4" id="KW-0804">Transcription</keyword>
<dbReference type="Gene3D" id="1.10.10.10">
    <property type="entry name" value="Winged helix-like DNA-binding domain superfamily/Winged helix DNA-binding domain"/>
    <property type="match status" value="1"/>
</dbReference>
<dbReference type="SUPFAM" id="SSF46785">
    <property type="entry name" value="Winged helix' DNA-binding domain"/>
    <property type="match status" value="1"/>
</dbReference>
<dbReference type="GO" id="GO:0006351">
    <property type="term" value="P:DNA-templated transcription"/>
    <property type="evidence" value="ECO:0007669"/>
    <property type="project" value="TreeGrafter"/>
</dbReference>
<dbReference type="Proteomes" id="UP000236745">
    <property type="component" value="Unassembled WGS sequence"/>
</dbReference>
<keyword evidence="3" id="KW-0238">DNA-binding</keyword>
<dbReference type="Pfam" id="PF03466">
    <property type="entry name" value="LysR_substrate"/>
    <property type="match status" value="1"/>
</dbReference>
<keyword evidence="2" id="KW-0805">Transcription regulation</keyword>
<dbReference type="OrthoDB" id="6787458at2"/>
<dbReference type="PANTHER" id="PTHR30537:SF26">
    <property type="entry name" value="GLYCINE CLEAVAGE SYSTEM TRANSCRIPTIONAL ACTIVATOR"/>
    <property type="match status" value="1"/>
</dbReference>
<evidence type="ECO:0000256" key="2">
    <source>
        <dbReference type="ARBA" id="ARBA00023015"/>
    </source>
</evidence>